<comment type="caution">
    <text evidence="2">The sequence shown here is derived from an EMBL/GenBank/DDBJ whole genome shotgun (WGS) entry which is preliminary data.</text>
</comment>
<reference evidence="2 3" key="1">
    <citation type="submission" date="2021-03" db="EMBL/GenBank/DDBJ databases">
        <title>Genomic Encyclopedia of Type Strains, Phase IV (KMG-IV): sequencing the most valuable type-strain genomes for metagenomic binning, comparative biology and taxonomic classification.</title>
        <authorList>
            <person name="Goeker M."/>
        </authorList>
    </citation>
    <scope>NUCLEOTIDE SEQUENCE [LARGE SCALE GENOMIC DNA]</scope>
    <source>
        <strain evidence="2 3">DSM 14349</strain>
    </source>
</reference>
<dbReference type="Proteomes" id="UP001519272">
    <property type="component" value="Unassembled WGS sequence"/>
</dbReference>
<dbReference type="Gene3D" id="3.90.1300.10">
    <property type="entry name" value="Amidase signature (AS) domain"/>
    <property type="match status" value="1"/>
</dbReference>
<dbReference type="Pfam" id="PF01425">
    <property type="entry name" value="Amidase"/>
    <property type="match status" value="1"/>
</dbReference>
<accession>A0ABS4FLH0</accession>
<feature type="domain" description="Amidase" evidence="1">
    <location>
        <begin position="35"/>
        <end position="426"/>
    </location>
</feature>
<dbReference type="EMBL" id="JAGGKG010000001">
    <property type="protein sequence ID" value="MBP1903429.1"/>
    <property type="molecule type" value="Genomic_DNA"/>
</dbReference>
<evidence type="ECO:0000313" key="2">
    <source>
        <dbReference type="EMBL" id="MBP1903429.1"/>
    </source>
</evidence>
<dbReference type="PANTHER" id="PTHR11895">
    <property type="entry name" value="TRANSAMIDASE"/>
    <property type="match status" value="1"/>
</dbReference>
<dbReference type="SUPFAM" id="SSF75304">
    <property type="entry name" value="Amidase signature (AS) enzymes"/>
    <property type="match status" value="1"/>
</dbReference>
<dbReference type="PANTHER" id="PTHR11895:SF67">
    <property type="entry name" value="AMIDASE DOMAIN-CONTAINING PROTEIN"/>
    <property type="match status" value="1"/>
</dbReference>
<dbReference type="InterPro" id="IPR036928">
    <property type="entry name" value="AS_sf"/>
</dbReference>
<dbReference type="InterPro" id="IPR000120">
    <property type="entry name" value="Amidase"/>
</dbReference>
<proteinExistence type="predicted"/>
<sequence length="444" mass="48739">MMMFLKKNSIYDSLSSVHTYTSLSAQEIYERHFDARFNEVEEQIQAFVHDKDESELETLLLTKIDNSRHLALNGENALPLLGIPVAVKDLFHVDGFATYGGSKLPAEVLTGNEGWVVKRLQELGAWMMGKTVTEEFAYASVIPTKNPHHLAHTSGGSSAGSAAAVASGMIPLAIGTQTLRSVMAPASFCGVVGFKVSYGRVPLDGCLLMSPSFDTFGMFTQDLESMKYAAACLVPKWQTVEPSRKPVLGIPNGVFMELLEKGVYEIFMDKVEQLTQAGFTVKQVDMPWSNDLLLGYDMLNLARGELALGHRDWFASYEASYGEAVHQAIVAGKDIDEQQLKQYRKDQLELRQQLQASADAEGIDLWISPAQAGPAPLIGGPTGWAGMTSIWTYAGCPTLSLPLMEMNHLPLGFQCIAPYGRDEQLLAYSGLIEEILKTDIMVKL</sequence>
<dbReference type="RefSeq" id="WP_210087143.1">
    <property type="nucleotide sequence ID" value="NZ_JAGGKG010000001.1"/>
</dbReference>
<evidence type="ECO:0000259" key="1">
    <source>
        <dbReference type="Pfam" id="PF01425"/>
    </source>
</evidence>
<organism evidence="2 3">
    <name type="scientific">Paenibacillus turicensis</name>
    <dbReference type="NCBI Taxonomy" id="160487"/>
    <lineage>
        <taxon>Bacteria</taxon>
        <taxon>Bacillati</taxon>
        <taxon>Bacillota</taxon>
        <taxon>Bacilli</taxon>
        <taxon>Bacillales</taxon>
        <taxon>Paenibacillaceae</taxon>
        <taxon>Paenibacillus</taxon>
    </lineage>
</organism>
<protein>
    <submittedName>
        <fullName evidence="2">Asp-tRNA(Asn)/Glu-tRNA(Gln) amidotransferase A subunit family amidase</fullName>
    </submittedName>
</protein>
<keyword evidence="3" id="KW-1185">Reference proteome</keyword>
<evidence type="ECO:0000313" key="3">
    <source>
        <dbReference type="Proteomes" id="UP001519272"/>
    </source>
</evidence>
<gene>
    <name evidence="2" type="ORF">J2Z32_000041</name>
</gene>
<name>A0ABS4FLH0_9BACL</name>
<dbReference type="InterPro" id="IPR023631">
    <property type="entry name" value="Amidase_dom"/>
</dbReference>